<feature type="region of interest" description="Disordered" evidence="1">
    <location>
        <begin position="294"/>
        <end position="313"/>
    </location>
</feature>
<feature type="compositionally biased region" description="Basic and acidic residues" evidence="1">
    <location>
        <begin position="42"/>
        <end position="51"/>
    </location>
</feature>
<feature type="compositionally biased region" description="Polar residues" evidence="1">
    <location>
        <begin position="370"/>
        <end position="382"/>
    </location>
</feature>
<evidence type="ECO:0000313" key="3">
    <source>
        <dbReference type="EnsemblPlants" id="KEH17235"/>
    </source>
</evidence>
<feature type="region of interest" description="Disordered" evidence="1">
    <location>
        <begin position="1"/>
        <end position="51"/>
    </location>
</feature>
<dbReference type="PANTHER" id="PTHR33180:SF31">
    <property type="entry name" value="POLYPROTEIN PROTEIN"/>
    <property type="match status" value="1"/>
</dbReference>
<dbReference type="EMBL" id="KL402755">
    <property type="protein sequence ID" value="KEH17235.1"/>
    <property type="molecule type" value="Genomic_DNA"/>
</dbReference>
<keyword evidence="4" id="KW-1185">Reference proteome</keyword>
<feature type="region of interest" description="Disordered" evidence="1">
    <location>
        <begin position="219"/>
        <end position="238"/>
    </location>
</feature>
<dbReference type="EnsemblPlants" id="KEH17235">
    <property type="protein sequence ID" value="KEH17235"/>
    <property type="gene ID" value="MTR_0030s0310"/>
</dbReference>
<reference evidence="2 4" key="2">
    <citation type="journal article" date="2014" name="BMC Genomics">
        <title>An improved genome release (version Mt4.0) for the model legume Medicago truncatula.</title>
        <authorList>
            <person name="Tang H."/>
            <person name="Krishnakumar V."/>
            <person name="Bidwell S."/>
            <person name="Rosen B."/>
            <person name="Chan A."/>
            <person name="Zhou S."/>
            <person name="Gentzbittel L."/>
            <person name="Childs K.L."/>
            <person name="Yandell M."/>
            <person name="Gundlach H."/>
            <person name="Mayer K.F."/>
            <person name="Schwartz D.C."/>
            <person name="Town C.D."/>
        </authorList>
    </citation>
    <scope>GENOME REANNOTATION</scope>
    <source>
        <strain evidence="2">A17</strain>
        <strain evidence="3 4">cv. Jemalong A17</strain>
    </source>
</reference>
<sequence length="389" mass="42641">MDTPKVAGRDMSPHKQAKGITINEDETISTTKATKLPTKPGKGKEKCKEPKVELPKVTSDIQTIVPAPPVQPPLWSLNRLMSKGVRTIIQEKSLSTKGFVDKYLIDVSFSRDTSSNSLLNPELWQIRKVLDPLLSDITPRWLKDKVIVEKKDLNMVDRYWLSFINSTIITYQNESILFPLKKACVSSIIVEKRLNLEAVLPTPAIWTLCTPIPAPSMTPSSSIASLPPRSTGGTVSQPQFTQDTLVGIKNLAHSTDMRASRLEPTIPLMIESVFSANLTPIRADIDSLTESSMVCEKDPGDTQEDTNIPAHDDVPPSATKIEVRANDVATQFEADTDEQKLSVPEESTYKGQAEVEEAMKDTTVKTSLRDNSIIGSSGSTVNVALGTDA</sequence>
<dbReference type="AlphaFoldDB" id="A0A072TUK5"/>
<dbReference type="HOGENOM" id="CLU_029307_12_3_1"/>
<reference evidence="2 4" key="1">
    <citation type="journal article" date="2011" name="Nature">
        <title>The Medicago genome provides insight into the evolution of rhizobial symbioses.</title>
        <authorList>
            <person name="Young N.D."/>
            <person name="Debelle F."/>
            <person name="Oldroyd G.E."/>
            <person name="Geurts R."/>
            <person name="Cannon S.B."/>
            <person name="Udvardi M.K."/>
            <person name="Benedito V.A."/>
            <person name="Mayer K.F."/>
            <person name="Gouzy J."/>
            <person name="Schoof H."/>
            <person name="Van de Peer Y."/>
            <person name="Proost S."/>
            <person name="Cook D.R."/>
            <person name="Meyers B.C."/>
            <person name="Spannagl M."/>
            <person name="Cheung F."/>
            <person name="De Mita S."/>
            <person name="Krishnakumar V."/>
            <person name="Gundlach H."/>
            <person name="Zhou S."/>
            <person name="Mudge J."/>
            <person name="Bharti A.K."/>
            <person name="Murray J.D."/>
            <person name="Naoumkina M.A."/>
            <person name="Rosen B."/>
            <person name="Silverstein K.A."/>
            <person name="Tang H."/>
            <person name="Rombauts S."/>
            <person name="Zhao P.X."/>
            <person name="Zhou P."/>
            <person name="Barbe V."/>
            <person name="Bardou P."/>
            <person name="Bechner M."/>
            <person name="Bellec A."/>
            <person name="Berger A."/>
            <person name="Berges H."/>
            <person name="Bidwell S."/>
            <person name="Bisseling T."/>
            <person name="Choisne N."/>
            <person name="Couloux A."/>
            <person name="Denny R."/>
            <person name="Deshpande S."/>
            <person name="Dai X."/>
            <person name="Doyle J.J."/>
            <person name="Dudez A.M."/>
            <person name="Farmer A.D."/>
            <person name="Fouteau S."/>
            <person name="Franken C."/>
            <person name="Gibelin C."/>
            <person name="Gish J."/>
            <person name="Goldstein S."/>
            <person name="Gonzalez A.J."/>
            <person name="Green P.J."/>
            <person name="Hallab A."/>
            <person name="Hartog M."/>
            <person name="Hua A."/>
            <person name="Humphray S.J."/>
            <person name="Jeong D.H."/>
            <person name="Jing Y."/>
            <person name="Jocker A."/>
            <person name="Kenton S.M."/>
            <person name="Kim D.J."/>
            <person name="Klee K."/>
            <person name="Lai H."/>
            <person name="Lang C."/>
            <person name="Lin S."/>
            <person name="Macmil S.L."/>
            <person name="Magdelenat G."/>
            <person name="Matthews L."/>
            <person name="McCorrison J."/>
            <person name="Monaghan E.L."/>
            <person name="Mun J.H."/>
            <person name="Najar F.Z."/>
            <person name="Nicholson C."/>
            <person name="Noirot C."/>
            <person name="O'Bleness M."/>
            <person name="Paule C.R."/>
            <person name="Poulain J."/>
            <person name="Prion F."/>
            <person name="Qin B."/>
            <person name="Qu C."/>
            <person name="Retzel E.F."/>
            <person name="Riddle C."/>
            <person name="Sallet E."/>
            <person name="Samain S."/>
            <person name="Samson N."/>
            <person name="Sanders I."/>
            <person name="Saurat O."/>
            <person name="Scarpelli C."/>
            <person name="Schiex T."/>
            <person name="Segurens B."/>
            <person name="Severin A.J."/>
            <person name="Sherrier D.J."/>
            <person name="Shi R."/>
            <person name="Sims S."/>
            <person name="Singer S.R."/>
            <person name="Sinharoy S."/>
            <person name="Sterck L."/>
            <person name="Viollet A."/>
            <person name="Wang B.B."/>
            <person name="Wang K."/>
            <person name="Wang M."/>
            <person name="Wang X."/>
            <person name="Warfsmann J."/>
            <person name="Weissenbach J."/>
            <person name="White D.D."/>
            <person name="White J.D."/>
            <person name="Wiley G.B."/>
            <person name="Wincker P."/>
            <person name="Xing Y."/>
            <person name="Yang L."/>
            <person name="Yao Z."/>
            <person name="Ying F."/>
            <person name="Zhai J."/>
            <person name="Zhou L."/>
            <person name="Zuber A."/>
            <person name="Denarie J."/>
            <person name="Dixon R.A."/>
            <person name="May G.D."/>
            <person name="Schwartz D.C."/>
            <person name="Rogers J."/>
            <person name="Quetier F."/>
            <person name="Town C.D."/>
            <person name="Roe B.A."/>
        </authorList>
    </citation>
    <scope>NUCLEOTIDE SEQUENCE [LARGE SCALE GENOMIC DNA]</scope>
    <source>
        <strain evidence="2">A17</strain>
        <strain evidence="3 4">cv. Jemalong A17</strain>
    </source>
</reference>
<evidence type="ECO:0000256" key="1">
    <source>
        <dbReference type="SAM" id="MobiDB-lite"/>
    </source>
</evidence>
<evidence type="ECO:0000313" key="4">
    <source>
        <dbReference type="Proteomes" id="UP000002051"/>
    </source>
</evidence>
<feature type="region of interest" description="Disordered" evidence="1">
    <location>
        <begin position="370"/>
        <end position="389"/>
    </location>
</feature>
<dbReference type="PANTHER" id="PTHR33180">
    <property type="entry name" value="PHOTOSYSTEM II CP43 REACTION CENTER PROTEIN"/>
    <property type="match status" value="1"/>
</dbReference>
<organism evidence="2 4">
    <name type="scientific">Medicago truncatula</name>
    <name type="common">Barrel medic</name>
    <name type="synonym">Medicago tribuloides</name>
    <dbReference type="NCBI Taxonomy" id="3880"/>
    <lineage>
        <taxon>Eukaryota</taxon>
        <taxon>Viridiplantae</taxon>
        <taxon>Streptophyta</taxon>
        <taxon>Embryophyta</taxon>
        <taxon>Tracheophyta</taxon>
        <taxon>Spermatophyta</taxon>
        <taxon>Magnoliopsida</taxon>
        <taxon>eudicotyledons</taxon>
        <taxon>Gunneridae</taxon>
        <taxon>Pentapetalae</taxon>
        <taxon>rosids</taxon>
        <taxon>fabids</taxon>
        <taxon>Fabales</taxon>
        <taxon>Fabaceae</taxon>
        <taxon>Papilionoideae</taxon>
        <taxon>50 kb inversion clade</taxon>
        <taxon>NPAAA clade</taxon>
        <taxon>Hologalegina</taxon>
        <taxon>IRL clade</taxon>
        <taxon>Trifolieae</taxon>
        <taxon>Medicago</taxon>
    </lineage>
</organism>
<accession>A0A072TUK5</accession>
<protein>
    <submittedName>
        <fullName evidence="2 3">Uncharacterized protein</fullName>
    </submittedName>
</protein>
<gene>
    <name evidence="2" type="ORF">MTR_0030s0310</name>
</gene>
<name>A0A072TUK5_MEDTR</name>
<dbReference type="Proteomes" id="UP000002051">
    <property type="component" value="Unassembled WGS sequence"/>
</dbReference>
<reference evidence="3" key="3">
    <citation type="submission" date="2015-06" db="UniProtKB">
        <authorList>
            <consortium name="EnsemblPlants"/>
        </authorList>
    </citation>
    <scope>IDENTIFICATION</scope>
    <source>
        <strain evidence="3">cv. Jemalong A17</strain>
    </source>
</reference>
<proteinExistence type="predicted"/>
<evidence type="ECO:0000313" key="2">
    <source>
        <dbReference type="EMBL" id="KEH17235.1"/>
    </source>
</evidence>
<dbReference type="eggNOG" id="ENOG502SPYA">
    <property type="taxonomic scope" value="Eukaryota"/>
</dbReference>